<feature type="coiled-coil region" evidence="1">
    <location>
        <begin position="107"/>
        <end position="166"/>
    </location>
</feature>
<feature type="compositionally biased region" description="Basic and acidic residues" evidence="2">
    <location>
        <begin position="257"/>
        <end position="267"/>
    </location>
</feature>
<accession>A0A1R2D501</accession>
<evidence type="ECO:0000256" key="1">
    <source>
        <dbReference type="SAM" id="Coils"/>
    </source>
</evidence>
<evidence type="ECO:0000313" key="3">
    <source>
        <dbReference type="EMBL" id="OMJ96290.1"/>
    </source>
</evidence>
<feature type="compositionally biased region" description="Polar residues" evidence="2">
    <location>
        <begin position="269"/>
        <end position="286"/>
    </location>
</feature>
<evidence type="ECO:0000256" key="2">
    <source>
        <dbReference type="SAM" id="MobiDB-lite"/>
    </source>
</evidence>
<feature type="compositionally biased region" description="Polar residues" evidence="2">
    <location>
        <begin position="301"/>
        <end position="322"/>
    </location>
</feature>
<dbReference type="EMBL" id="MPUH01000001">
    <property type="protein sequence ID" value="OMJ96290.1"/>
    <property type="molecule type" value="Genomic_DNA"/>
</dbReference>
<dbReference type="OrthoDB" id="302883at2759"/>
<dbReference type="AlphaFoldDB" id="A0A1R2D501"/>
<feature type="region of interest" description="Disordered" evidence="2">
    <location>
        <begin position="257"/>
        <end position="322"/>
    </location>
</feature>
<reference evidence="3 4" key="1">
    <citation type="submission" date="2016-11" db="EMBL/GenBank/DDBJ databases">
        <title>The macronuclear genome of Stentor coeruleus: a giant cell with tiny introns.</title>
        <authorList>
            <person name="Slabodnick M."/>
            <person name="Ruby J.G."/>
            <person name="Reiff S.B."/>
            <person name="Swart E.C."/>
            <person name="Gosai S."/>
            <person name="Prabakaran S."/>
            <person name="Witkowska E."/>
            <person name="Larue G.E."/>
            <person name="Fisher S."/>
            <person name="Freeman R.M."/>
            <person name="Gunawardena J."/>
            <person name="Chu W."/>
            <person name="Stover N.A."/>
            <person name="Gregory B.D."/>
            <person name="Nowacki M."/>
            <person name="Derisi J."/>
            <person name="Roy S.W."/>
            <person name="Marshall W.F."/>
            <person name="Sood P."/>
        </authorList>
    </citation>
    <scope>NUCLEOTIDE SEQUENCE [LARGE SCALE GENOMIC DNA]</scope>
    <source>
        <strain evidence="3">WM001</strain>
    </source>
</reference>
<name>A0A1R2D501_9CILI</name>
<organism evidence="3 4">
    <name type="scientific">Stentor coeruleus</name>
    <dbReference type="NCBI Taxonomy" id="5963"/>
    <lineage>
        <taxon>Eukaryota</taxon>
        <taxon>Sar</taxon>
        <taxon>Alveolata</taxon>
        <taxon>Ciliophora</taxon>
        <taxon>Postciliodesmatophora</taxon>
        <taxon>Heterotrichea</taxon>
        <taxon>Heterotrichida</taxon>
        <taxon>Stentoridae</taxon>
        <taxon>Stentor</taxon>
    </lineage>
</organism>
<dbReference type="Proteomes" id="UP000187209">
    <property type="component" value="Unassembled WGS sequence"/>
</dbReference>
<comment type="caution">
    <text evidence="3">The sequence shown here is derived from an EMBL/GenBank/DDBJ whole genome shotgun (WGS) entry which is preliminary data.</text>
</comment>
<gene>
    <name evidence="3" type="ORF">SteCoe_15</name>
</gene>
<protein>
    <submittedName>
        <fullName evidence="3">Uncharacterized protein</fullName>
    </submittedName>
</protein>
<keyword evidence="4" id="KW-1185">Reference proteome</keyword>
<feature type="coiled-coil region" evidence="1">
    <location>
        <begin position="196"/>
        <end position="233"/>
    </location>
</feature>
<keyword evidence="1" id="KW-0175">Coiled coil</keyword>
<proteinExistence type="predicted"/>
<evidence type="ECO:0000313" key="4">
    <source>
        <dbReference type="Proteomes" id="UP000187209"/>
    </source>
</evidence>
<sequence>MSIFEQIELEDKIMKICKVLHEKLCEDADDTDESIMNSDEVNALEPVEALKHMTEAIKDLLSHQRNIKIFNEHKSFHNSEIVQTTLQKLEADIREHIKIENQLKLYCENLESNIEENEIANKKIEISIKAKTGDLEKENESLKQELLALEEELAKLKGNRKTETSKENDVTREPEAEIQAESEHKNVMLIDKCLKVKRLKEIVKNKEFLCKELTKENKEMVDLIKKAEEEKNDMNFPTVSYFKMQYKEKCKEINRLKKKLKGPEKPAAKSQSPYANTARNTSSSPVTKRMTSKEIKKKSPLRTSTRVSKSLYRTLQNPLSKL</sequence>